<evidence type="ECO:0000313" key="3">
    <source>
        <dbReference type="EMBL" id="MCJ8208573.1"/>
    </source>
</evidence>
<dbReference type="PANTHER" id="PTHR12526">
    <property type="entry name" value="GLYCOSYLTRANSFERASE"/>
    <property type="match status" value="1"/>
</dbReference>
<dbReference type="Pfam" id="PF13439">
    <property type="entry name" value="Glyco_transf_4"/>
    <property type="match status" value="1"/>
</dbReference>
<evidence type="ECO:0000259" key="2">
    <source>
        <dbReference type="Pfam" id="PF13439"/>
    </source>
</evidence>
<evidence type="ECO:0000259" key="1">
    <source>
        <dbReference type="Pfam" id="PF00534"/>
    </source>
</evidence>
<evidence type="ECO:0000313" key="4">
    <source>
        <dbReference type="Proteomes" id="UP001139450"/>
    </source>
</evidence>
<dbReference type="InterPro" id="IPR001296">
    <property type="entry name" value="Glyco_trans_1"/>
</dbReference>
<dbReference type="CDD" id="cd03801">
    <property type="entry name" value="GT4_PimA-like"/>
    <property type="match status" value="1"/>
</dbReference>
<dbReference type="Gene3D" id="3.40.50.2000">
    <property type="entry name" value="Glycogen Phosphorylase B"/>
    <property type="match status" value="2"/>
</dbReference>
<protein>
    <submittedName>
        <fullName evidence="3">Glycosyltransferase family 4 protein</fullName>
    </submittedName>
</protein>
<feature type="domain" description="Glycosyl transferase family 1" evidence="1">
    <location>
        <begin position="177"/>
        <end position="313"/>
    </location>
</feature>
<reference evidence="3" key="1">
    <citation type="submission" date="2022-04" db="EMBL/GenBank/DDBJ databases">
        <title>Mucilaginibacter sp. RS28 isolated from freshwater.</title>
        <authorList>
            <person name="Ko S.-R."/>
        </authorList>
    </citation>
    <scope>NUCLEOTIDE SEQUENCE</scope>
    <source>
        <strain evidence="3">RS28</strain>
    </source>
</reference>
<dbReference type="RefSeq" id="WP_245128401.1">
    <property type="nucleotide sequence ID" value="NZ_JALJEJ010000001.1"/>
</dbReference>
<dbReference type="Proteomes" id="UP001139450">
    <property type="component" value="Unassembled WGS sequence"/>
</dbReference>
<gene>
    <name evidence="3" type="ORF">MUY27_02560</name>
</gene>
<dbReference type="Pfam" id="PF00534">
    <property type="entry name" value="Glycos_transf_1"/>
    <property type="match status" value="1"/>
</dbReference>
<dbReference type="SUPFAM" id="SSF53756">
    <property type="entry name" value="UDP-Glycosyltransferase/glycogen phosphorylase"/>
    <property type="match status" value="1"/>
</dbReference>
<dbReference type="PANTHER" id="PTHR12526:SF627">
    <property type="entry name" value="D-RHAMNOSYLTRANSFERASE WBPZ"/>
    <property type="match status" value="1"/>
</dbReference>
<name>A0A9X1X2Y3_9SPHI</name>
<proteinExistence type="predicted"/>
<feature type="domain" description="Glycosyltransferase subfamily 4-like N-terminal" evidence="2">
    <location>
        <begin position="45"/>
        <end position="157"/>
    </location>
</feature>
<dbReference type="GO" id="GO:0016757">
    <property type="term" value="F:glycosyltransferase activity"/>
    <property type="evidence" value="ECO:0007669"/>
    <property type="project" value="InterPro"/>
</dbReference>
<organism evidence="3 4">
    <name type="scientific">Mucilaginibacter straminoryzae</name>
    <dbReference type="NCBI Taxonomy" id="2932774"/>
    <lineage>
        <taxon>Bacteria</taxon>
        <taxon>Pseudomonadati</taxon>
        <taxon>Bacteroidota</taxon>
        <taxon>Sphingobacteriia</taxon>
        <taxon>Sphingobacteriales</taxon>
        <taxon>Sphingobacteriaceae</taxon>
        <taxon>Mucilaginibacter</taxon>
    </lineage>
</organism>
<keyword evidence="4" id="KW-1185">Reference proteome</keyword>
<sequence length="348" mass="40213">MKIAFILPSLINKGPVIAVNNLIKFLDSKVEVVDVYYFDEVKTPLPFKCSVRKIEKNEPIDFNNYDIIHSHTLRADLYLFKFRNKIFSSKIVSTIHQDTFTCFKIRYNIIVAFLLTSFWIRLHKSFDGVITISNDLERRYKRFLPKKITTIYNGCSIDNYQISDSLKTSILNIKERGFKVLCSYATITKGKGLSQIIEVLEQLDDFAYIIIGEGPYLNELKKLVDKLILNNRVFFFPYIPAPYSYLRFIDVYMMPSYSEGFGLAMVEAALEEKSIVCSSIPSFHELFSGEEVTFFNLNDSRSLIQAIKLAFIEKTSKGKRAHSKAKLVFTSEIMAEGHIEYYKSLLNK</sequence>
<comment type="caution">
    <text evidence="3">The sequence shown here is derived from an EMBL/GenBank/DDBJ whole genome shotgun (WGS) entry which is preliminary data.</text>
</comment>
<dbReference type="InterPro" id="IPR028098">
    <property type="entry name" value="Glyco_trans_4-like_N"/>
</dbReference>
<accession>A0A9X1X2Y3</accession>
<dbReference type="EMBL" id="JALJEJ010000001">
    <property type="protein sequence ID" value="MCJ8208573.1"/>
    <property type="molecule type" value="Genomic_DNA"/>
</dbReference>
<dbReference type="AlphaFoldDB" id="A0A9X1X2Y3"/>